<accession>A0A151U9E3</accession>
<name>A0A151U9E3_CAJCA</name>
<dbReference type="Gramene" id="C.cajan_19584.t">
    <property type="protein sequence ID" value="C.cajan_19584.t.cds1"/>
    <property type="gene ID" value="C.cajan_19584"/>
</dbReference>
<organism evidence="1 2">
    <name type="scientific">Cajanus cajan</name>
    <name type="common">Pigeon pea</name>
    <name type="synonym">Cajanus indicus</name>
    <dbReference type="NCBI Taxonomy" id="3821"/>
    <lineage>
        <taxon>Eukaryota</taxon>
        <taxon>Viridiplantae</taxon>
        <taxon>Streptophyta</taxon>
        <taxon>Embryophyta</taxon>
        <taxon>Tracheophyta</taxon>
        <taxon>Spermatophyta</taxon>
        <taxon>Magnoliopsida</taxon>
        <taxon>eudicotyledons</taxon>
        <taxon>Gunneridae</taxon>
        <taxon>Pentapetalae</taxon>
        <taxon>rosids</taxon>
        <taxon>fabids</taxon>
        <taxon>Fabales</taxon>
        <taxon>Fabaceae</taxon>
        <taxon>Papilionoideae</taxon>
        <taxon>50 kb inversion clade</taxon>
        <taxon>NPAAA clade</taxon>
        <taxon>indigoferoid/millettioid clade</taxon>
        <taxon>Phaseoleae</taxon>
        <taxon>Cajanus</taxon>
    </lineage>
</organism>
<dbReference type="EMBL" id="CM003603">
    <property type="protein sequence ID" value="KYP75944.1"/>
    <property type="molecule type" value="Genomic_DNA"/>
</dbReference>
<dbReference type="Proteomes" id="UP000075243">
    <property type="component" value="Chromosome 1"/>
</dbReference>
<gene>
    <name evidence="1" type="ORF">KK1_020156</name>
</gene>
<feature type="non-terminal residue" evidence="1">
    <location>
        <position position="1"/>
    </location>
</feature>
<evidence type="ECO:0000313" key="1">
    <source>
        <dbReference type="EMBL" id="KYP75944.1"/>
    </source>
</evidence>
<protein>
    <submittedName>
        <fullName evidence="1">Uncharacterized protein</fullName>
    </submittedName>
</protein>
<sequence length="57" mass="6386">QQRTRLLERVGTEMDRVEPARAQSPSPLGKSLVALHPVHALVSHHVAYLSPEVDLRH</sequence>
<proteinExistence type="predicted"/>
<dbReference type="AlphaFoldDB" id="A0A151U9E3"/>
<reference evidence="1 2" key="1">
    <citation type="journal article" date="2012" name="Nat. Biotechnol.">
        <title>Draft genome sequence of pigeonpea (Cajanus cajan), an orphan legume crop of resource-poor farmers.</title>
        <authorList>
            <person name="Varshney R.K."/>
            <person name="Chen W."/>
            <person name="Li Y."/>
            <person name="Bharti A.K."/>
            <person name="Saxena R.K."/>
            <person name="Schlueter J.A."/>
            <person name="Donoghue M.T."/>
            <person name="Azam S."/>
            <person name="Fan G."/>
            <person name="Whaley A.M."/>
            <person name="Farmer A.D."/>
            <person name="Sheridan J."/>
            <person name="Iwata A."/>
            <person name="Tuteja R."/>
            <person name="Penmetsa R.V."/>
            <person name="Wu W."/>
            <person name="Upadhyaya H.D."/>
            <person name="Yang S.P."/>
            <person name="Shah T."/>
            <person name="Saxena K.B."/>
            <person name="Michael T."/>
            <person name="McCombie W.R."/>
            <person name="Yang B."/>
            <person name="Zhang G."/>
            <person name="Yang H."/>
            <person name="Wang J."/>
            <person name="Spillane C."/>
            <person name="Cook D.R."/>
            <person name="May G.D."/>
            <person name="Xu X."/>
            <person name="Jackson S.A."/>
        </authorList>
    </citation>
    <scope>NUCLEOTIDE SEQUENCE [LARGE SCALE GENOMIC DNA]</scope>
    <source>
        <strain evidence="2">cv. Asha</strain>
    </source>
</reference>
<keyword evidence="2" id="KW-1185">Reference proteome</keyword>
<evidence type="ECO:0000313" key="2">
    <source>
        <dbReference type="Proteomes" id="UP000075243"/>
    </source>
</evidence>